<comment type="caution">
    <text evidence="13">The sequence shown here is derived from an EMBL/GenBank/DDBJ whole genome shotgun (WGS) entry which is preliminary data.</text>
</comment>
<keyword evidence="9 10" id="KW-0807">Transducer</keyword>
<proteinExistence type="inferred from homology"/>
<keyword evidence="8 10" id="KW-0325">Glycoprotein</keyword>
<keyword evidence="2" id="KW-1003">Cell membrane</keyword>
<reference evidence="13 14" key="1">
    <citation type="submission" date="2024-08" db="EMBL/GenBank/DDBJ databases">
        <authorList>
            <person name="Cucini C."/>
            <person name="Frati F."/>
        </authorList>
    </citation>
    <scope>NUCLEOTIDE SEQUENCE [LARGE SCALE GENOMIC DNA]</scope>
</reference>
<sequence length="504" mass="56311">MEGDLIEDPLAKLLHDQAPPEAAHNNLTTATTLGFDVPLVTSDYCPLNGTNESCSAPGVVNNGTTESSINMFYFYEVETLTFLGILLFFIVIGNSAVLAALMMGKTQRKSRMNFFIMHLALADLAVGLINVLTDIIWKVTVSWYLGNIACKIIKYFQTVVIYASNYVLVALSIDRYDAITHPLKFSGSWRRARLLIASAWGCSFTFALPSAFLFHEENLATPYGPTVTQCWIDMSPLQWQVYMTIISIALFIIPAFIIAICYTIMVHTIWTQSRILTPSSKKSSNGILRRGTCKSAAKSDDDDSRRASSRGLIPKAKIKSVKMTFVIVFVFICCSSPYVVFSLLQVYDFIPKTQTMTALSTFFQGLSPLNSAANPIVYCLFSTHICKNLRKIRFINWLAMRCCPNLGKMSPTTGNKRRFGAGTSNQDTSQKRTDFSSLTESLMTRSDRITQSTLRSSNNGIRRHEGPGSLLNKGAGSFYHYHYPIKNSYLFISWRTANYSIVLN</sequence>
<evidence type="ECO:0000256" key="5">
    <source>
        <dbReference type="ARBA" id="ARBA00023040"/>
    </source>
</evidence>
<dbReference type="PROSITE" id="PS50262">
    <property type="entry name" value="G_PROTEIN_RECEP_F1_2"/>
    <property type="match status" value="1"/>
</dbReference>
<evidence type="ECO:0000259" key="12">
    <source>
        <dbReference type="PROSITE" id="PS50262"/>
    </source>
</evidence>
<comment type="similarity">
    <text evidence="10">Belongs to the G-protein coupled receptor 1 family. Vasopressin/oxytocin receptor subfamily.</text>
</comment>
<dbReference type="Proteomes" id="UP001642540">
    <property type="component" value="Unassembled WGS sequence"/>
</dbReference>
<dbReference type="PANTHER" id="PTHR24224:SF6">
    <property type="entry name" value="CARDIOACCELERATORY PEPTIDE RECEPTOR-RELATED"/>
    <property type="match status" value="1"/>
</dbReference>
<evidence type="ECO:0000256" key="2">
    <source>
        <dbReference type="ARBA" id="ARBA00022475"/>
    </source>
</evidence>
<keyword evidence="5 10" id="KW-0297">G-protein coupled receptor</keyword>
<organism evidence="13 14">
    <name type="scientific">Orchesella dallaii</name>
    <dbReference type="NCBI Taxonomy" id="48710"/>
    <lineage>
        <taxon>Eukaryota</taxon>
        <taxon>Metazoa</taxon>
        <taxon>Ecdysozoa</taxon>
        <taxon>Arthropoda</taxon>
        <taxon>Hexapoda</taxon>
        <taxon>Collembola</taxon>
        <taxon>Entomobryomorpha</taxon>
        <taxon>Entomobryoidea</taxon>
        <taxon>Orchesellidae</taxon>
        <taxon>Orchesellinae</taxon>
        <taxon>Orchesella</taxon>
    </lineage>
</organism>
<feature type="transmembrane region" description="Helical" evidence="10">
    <location>
        <begin position="114"/>
        <end position="132"/>
    </location>
</feature>
<feature type="transmembrane region" description="Helical" evidence="10">
    <location>
        <begin position="152"/>
        <end position="173"/>
    </location>
</feature>
<feature type="transmembrane region" description="Helical" evidence="10">
    <location>
        <begin position="80"/>
        <end position="102"/>
    </location>
</feature>
<dbReference type="SUPFAM" id="SSF81321">
    <property type="entry name" value="Family A G protein-coupled receptor-like"/>
    <property type="match status" value="1"/>
</dbReference>
<feature type="transmembrane region" description="Helical" evidence="10">
    <location>
        <begin position="194"/>
        <end position="214"/>
    </location>
</feature>
<comment type="subcellular location">
    <subcellularLocation>
        <location evidence="1 10">Cell membrane</location>
        <topology evidence="1 10">Multi-pass membrane protein</topology>
    </subcellularLocation>
</comment>
<dbReference type="EMBL" id="CAXLJM020000033">
    <property type="protein sequence ID" value="CAL8100836.1"/>
    <property type="molecule type" value="Genomic_DNA"/>
</dbReference>
<dbReference type="PROSITE" id="PS00237">
    <property type="entry name" value="G_PROTEIN_RECEP_F1_1"/>
    <property type="match status" value="1"/>
</dbReference>
<feature type="compositionally biased region" description="Basic and acidic residues" evidence="11">
    <location>
        <begin position="297"/>
        <end position="306"/>
    </location>
</feature>
<accession>A0ABP1QF03</accession>
<keyword evidence="3 10" id="KW-0812">Transmembrane</keyword>
<feature type="region of interest" description="Disordered" evidence="11">
    <location>
        <begin position="278"/>
        <end position="308"/>
    </location>
</feature>
<evidence type="ECO:0000256" key="9">
    <source>
        <dbReference type="ARBA" id="ARBA00023224"/>
    </source>
</evidence>
<evidence type="ECO:0000313" key="14">
    <source>
        <dbReference type="Proteomes" id="UP001642540"/>
    </source>
</evidence>
<evidence type="ECO:0000256" key="8">
    <source>
        <dbReference type="ARBA" id="ARBA00023180"/>
    </source>
</evidence>
<feature type="transmembrane region" description="Helical" evidence="10">
    <location>
        <begin position="241"/>
        <end position="265"/>
    </location>
</feature>
<protein>
    <recommendedName>
        <fullName evidence="12">G-protein coupled receptors family 1 profile domain-containing protein</fullName>
    </recommendedName>
</protein>
<evidence type="ECO:0000256" key="3">
    <source>
        <dbReference type="ARBA" id="ARBA00022692"/>
    </source>
</evidence>
<evidence type="ECO:0000256" key="6">
    <source>
        <dbReference type="ARBA" id="ARBA00023136"/>
    </source>
</evidence>
<dbReference type="InterPro" id="IPR001817">
    <property type="entry name" value="Vasoprsn_rcpt"/>
</dbReference>
<evidence type="ECO:0000256" key="1">
    <source>
        <dbReference type="ARBA" id="ARBA00004651"/>
    </source>
</evidence>
<feature type="domain" description="G-protein coupled receptors family 1 profile" evidence="12">
    <location>
        <begin position="93"/>
        <end position="378"/>
    </location>
</feature>
<dbReference type="Gene3D" id="1.20.1070.10">
    <property type="entry name" value="Rhodopsin 7-helix transmembrane proteins"/>
    <property type="match status" value="1"/>
</dbReference>
<feature type="region of interest" description="Disordered" evidence="11">
    <location>
        <begin position="414"/>
        <end position="433"/>
    </location>
</feature>
<evidence type="ECO:0000313" key="13">
    <source>
        <dbReference type="EMBL" id="CAL8100836.1"/>
    </source>
</evidence>
<keyword evidence="6 10" id="KW-0472">Membrane</keyword>
<dbReference type="PRINTS" id="PR00237">
    <property type="entry name" value="GPCRRHODOPSN"/>
</dbReference>
<keyword evidence="14" id="KW-1185">Reference proteome</keyword>
<evidence type="ECO:0000256" key="4">
    <source>
        <dbReference type="ARBA" id="ARBA00022989"/>
    </source>
</evidence>
<dbReference type="PRINTS" id="PR00896">
    <property type="entry name" value="VASOPRESSINR"/>
</dbReference>
<keyword evidence="7 10" id="KW-0675">Receptor</keyword>
<evidence type="ECO:0000256" key="7">
    <source>
        <dbReference type="ARBA" id="ARBA00023170"/>
    </source>
</evidence>
<dbReference type="Pfam" id="PF00001">
    <property type="entry name" value="7tm_1"/>
    <property type="match status" value="1"/>
</dbReference>
<evidence type="ECO:0000256" key="10">
    <source>
        <dbReference type="RuleBase" id="RU046427"/>
    </source>
</evidence>
<dbReference type="InterPro" id="IPR052665">
    <property type="entry name" value="Neuropeptide-GPCR"/>
</dbReference>
<gene>
    <name evidence="13" type="ORF">ODALV1_LOCUS10650</name>
</gene>
<keyword evidence="4 10" id="KW-1133">Transmembrane helix</keyword>
<dbReference type="PANTHER" id="PTHR24224">
    <property type="entry name" value="CARDIOACCELERATORY PEPTIDE RECEPTOR-RELATED"/>
    <property type="match status" value="1"/>
</dbReference>
<name>A0ABP1QF03_9HEXA</name>
<dbReference type="InterPro" id="IPR017452">
    <property type="entry name" value="GPCR_Rhodpsn_7TM"/>
</dbReference>
<comment type="caution">
    <text evidence="10">Lacks conserved residue(s) required for the propagation of feature annotation.</text>
</comment>
<dbReference type="InterPro" id="IPR000276">
    <property type="entry name" value="GPCR_Rhodpsn"/>
</dbReference>
<evidence type="ECO:0000256" key="11">
    <source>
        <dbReference type="SAM" id="MobiDB-lite"/>
    </source>
</evidence>
<feature type="transmembrane region" description="Helical" evidence="10">
    <location>
        <begin position="325"/>
        <end position="347"/>
    </location>
</feature>